<evidence type="ECO:0000256" key="7">
    <source>
        <dbReference type="SAM" id="Phobius"/>
    </source>
</evidence>
<comment type="caution">
    <text evidence="10">The sequence shown here is derived from an EMBL/GenBank/DDBJ whole genome shotgun (WGS) entry which is preliminary data.</text>
</comment>
<feature type="transmembrane region" description="Helical" evidence="7">
    <location>
        <begin position="55"/>
        <end position="76"/>
    </location>
</feature>
<feature type="transmembrane region" description="Helical" evidence="7">
    <location>
        <begin position="135"/>
        <end position="155"/>
    </location>
</feature>
<dbReference type="Gene3D" id="3.40.50.300">
    <property type="entry name" value="P-loop containing nucleotide triphosphate hydrolases"/>
    <property type="match status" value="1"/>
</dbReference>
<dbReference type="PROSITE" id="PS50893">
    <property type="entry name" value="ABC_TRANSPORTER_2"/>
    <property type="match status" value="1"/>
</dbReference>
<name>A0ABQ5QPV7_9ACTN</name>
<keyword evidence="4" id="KW-0067">ATP-binding</keyword>
<dbReference type="SMART" id="SM00382">
    <property type="entry name" value="AAA"/>
    <property type="match status" value="1"/>
</dbReference>
<evidence type="ECO:0000256" key="2">
    <source>
        <dbReference type="ARBA" id="ARBA00022692"/>
    </source>
</evidence>
<evidence type="ECO:0000256" key="3">
    <source>
        <dbReference type="ARBA" id="ARBA00022741"/>
    </source>
</evidence>
<keyword evidence="5 7" id="KW-1133">Transmembrane helix</keyword>
<dbReference type="RefSeq" id="WP_281892331.1">
    <property type="nucleotide sequence ID" value="NZ_BSDI01000002.1"/>
</dbReference>
<evidence type="ECO:0000256" key="6">
    <source>
        <dbReference type="ARBA" id="ARBA00023136"/>
    </source>
</evidence>
<dbReference type="PANTHER" id="PTHR24221:SF654">
    <property type="entry name" value="ATP-BINDING CASSETTE SUB-FAMILY B MEMBER 6"/>
    <property type="match status" value="1"/>
</dbReference>
<evidence type="ECO:0000259" key="8">
    <source>
        <dbReference type="PROSITE" id="PS50893"/>
    </source>
</evidence>
<evidence type="ECO:0000256" key="5">
    <source>
        <dbReference type="ARBA" id="ARBA00022989"/>
    </source>
</evidence>
<dbReference type="InterPro" id="IPR017871">
    <property type="entry name" value="ABC_transporter-like_CS"/>
</dbReference>
<dbReference type="InterPro" id="IPR027417">
    <property type="entry name" value="P-loop_NTPase"/>
</dbReference>
<keyword evidence="3" id="KW-0547">Nucleotide-binding</keyword>
<feature type="transmembrane region" description="Helical" evidence="7">
    <location>
        <begin position="249"/>
        <end position="267"/>
    </location>
</feature>
<dbReference type="Proteomes" id="UP001144280">
    <property type="component" value="Unassembled WGS sequence"/>
</dbReference>
<feature type="domain" description="ABC transmembrane type-1" evidence="9">
    <location>
        <begin position="121"/>
        <end position="306"/>
    </location>
</feature>
<dbReference type="InterPro" id="IPR003439">
    <property type="entry name" value="ABC_transporter-like_ATP-bd"/>
</dbReference>
<dbReference type="InterPro" id="IPR036640">
    <property type="entry name" value="ABC1_TM_sf"/>
</dbReference>
<feature type="transmembrane region" description="Helical" evidence="7">
    <location>
        <begin position="161"/>
        <end position="179"/>
    </location>
</feature>
<keyword evidence="6 7" id="KW-0472">Membrane</keyword>
<keyword evidence="2 7" id="KW-0812">Transmembrane</keyword>
<dbReference type="SUPFAM" id="SSF90123">
    <property type="entry name" value="ABC transporter transmembrane region"/>
    <property type="match status" value="1"/>
</dbReference>
<dbReference type="InterPro" id="IPR003593">
    <property type="entry name" value="AAA+_ATPase"/>
</dbReference>
<dbReference type="InterPro" id="IPR011527">
    <property type="entry name" value="ABC1_TM_dom"/>
</dbReference>
<reference evidence="10" key="1">
    <citation type="submission" date="2022-12" db="EMBL/GenBank/DDBJ databases">
        <title>New Phytohabitans aurantiacus sp. RD004123 nov., an actinomycete isolated from soil.</title>
        <authorList>
            <person name="Triningsih D.W."/>
            <person name="Harunari E."/>
            <person name="Igarashi Y."/>
        </authorList>
    </citation>
    <scope>NUCLEOTIDE SEQUENCE</scope>
    <source>
        <strain evidence="10">RD004123</strain>
    </source>
</reference>
<dbReference type="PANTHER" id="PTHR24221">
    <property type="entry name" value="ATP-BINDING CASSETTE SUB-FAMILY B"/>
    <property type="match status" value="1"/>
</dbReference>
<comment type="subcellular location">
    <subcellularLocation>
        <location evidence="1">Cell membrane</location>
        <topology evidence="1">Multi-pass membrane protein</topology>
    </subcellularLocation>
</comment>
<protein>
    <submittedName>
        <fullName evidence="10">ABC transporter permease</fullName>
    </submittedName>
</protein>
<dbReference type="SUPFAM" id="SSF52540">
    <property type="entry name" value="P-loop containing nucleoside triphosphate hydrolases"/>
    <property type="match status" value="1"/>
</dbReference>
<feature type="transmembrane region" description="Helical" evidence="7">
    <location>
        <begin position="21"/>
        <end position="43"/>
    </location>
</feature>
<sequence length="599" mass="64395">MRNLLTVYRHTFRLCWKVAPLSAVANVVLIALMSGAAALTAASQRMLIDGAQTRTTVAIVAAAGLGVLAHAGTFILGHIQGEVNQDLTVRVGREIDLEVLALAASIPTLEHLERPDFLDRVTNLRRGTMMLARSVWSGAGLVGTAVSLGLSAWLLVGIHPALPLLIGFAIPLLVLISRGNRHQRRVRDRTAENERHERSLHDLCVRAESAKELRIAGSGPELSQRAMQLWDKTTGEIVRSRIHGAWLEAAGWLVMLAALGAALSLVLDLKDAGRATVGDVVLLITLTASLSGQIDRLVRSFSMVTDGGHVTGHYLWLKKYGATQANGSRPAPRELVSGISMRGVSFTYPGTSSPVLEHVDLDLPAGSTIALVGLNGAGKTTMVKLLTGMYRPDAGTITVDGIPMADLEPREWARRGAGVFQDFARLQFLIRENVGVGDLERLDDTPAIESAITRAGADSVVASVPDRLQAQLGLLFQGADLSHGQWQKLALARGVMRRRPLLLVLDEPTSALDPQAEHELFERFTEQARDAAQAQGAITVIVSHRFSTVNMADLIVVIESGRVAEQGTHAHLLASAGRYAQLYRAQADAYSDTPPTTAN</sequence>
<keyword evidence="11" id="KW-1185">Reference proteome</keyword>
<evidence type="ECO:0000256" key="4">
    <source>
        <dbReference type="ARBA" id="ARBA00022840"/>
    </source>
</evidence>
<dbReference type="PROSITE" id="PS50929">
    <property type="entry name" value="ABC_TM1F"/>
    <property type="match status" value="1"/>
</dbReference>
<gene>
    <name evidence="10" type="ORF">Pa4123_06120</name>
</gene>
<dbReference type="Pfam" id="PF00005">
    <property type="entry name" value="ABC_tran"/>
    <property type="match status" value="1"/>
</dbReference>
<feature type="domain" description="ABC transporter" evidence="8">
    <location>
        <begin position="339"/>
        <end position="585"/>
    </location>
</feature>
<evidence type="ECO:0000259" key="9">
    <source>
        <dbReference type="PROSITE" id="PS50929"/>
    </source>
</evidence>
<dbReference type="InterPro" id="IPR039421">
    <property type="entry name" value="Type_1_exporter"/>
</dbReference>
<dbReference type="Gene3D" id="1.20.1560.10">
    <property type="entry name" value="ABC transporter type 1, transmembrane domain"/>
    <property type="match status" value="1"/>
</dbReference>
<dbReference type="PROSITE" id="PS00211">
    <property type="entry name" value="ABC_TRANSPORTER_1"/>
    <property type="match status" value="1"/>
</dbReference>
<organism evidence="10 11">
    <name type="scientific">Phytohabitans aurantiacus</name>
    <dbReference type="NCBI Taxonomy" id="3016789"/>
    <lineage>
        <taxon>Bacteria</taxon>
        <taxon>Bacillati</taxon>
        <taxon>Actinomycetota</taxon>
        <taxon>Actinomycetes</taxon>
        <taxon>Micromonosporales</taxon>
        <taxon>Micromonosporaceae</taxon>
    </lineage>
</organism>
<evidence type="ECO:0000256" key="1">
    <source>
        <dbReference type="ARBA" id="ARBA00004651"/>
    </source>
</evidence>
<evidence type="ECO:0000313" key="11">
    <source>
        <dbReference type="Proteomes" id="UP001144280"/>
    </source>
</evidence>
<dbReference type="EMBL" id="BSDI01000002">
    <property type="protein sequence ID" value="GLH95340.1"/>
    <property type="molecule type" value="Genomic_DNA"/>
</dbReference>
<accession>A0ABQ5QPV7</accession>
<proteinExistence type="predicted"/>
<evidence type="ECO:0000313" key="10">
    <source>
        <dbReference type="EMBL" id="GLH95340.1"/>
    </source>
</evidence>